<feature type="region of interest" description="Disordered" evidence="1">
    <location>
        <begin position="1"/>
        <end position="115"/>
    </location>
</feature>
<accession>A0ABU6C9S4</accession>
<sequence>MSSGGDAARRTARGRACGRGRRIRGRHTRGRAVGAPPDRGDPVPLETQLDRHRPARLLTGQDARPPGPAPGSITFDDGSRLPALLLDPDSDPGAGSPDGRADRTRPAPPTGLFTGLGTLTLRSPDEVAAEILGKLPPKLRGQFDEAELLRLLTEQPGAFTAPRGARFVGREKSGVGHELTVEAVPYNRWERFSDVDGSTVRVDTMRHGQAGTGGGRSVGRRIAGALSMGPPLEWLLKIGVSLGWTRRTDYVQGTQALNQSEYRAVDGSHLHLDDVYYRVRVDRITEAPKTTATGTDGGPRTSPHWQRSRAHSAAFAVRDGLSRRLPDDLTVPYAGTKRAPETLTFPKGVEPRITETTGLHLTDPPEKLALAISGARPGSSAHRTLISFVRPGRLLALFGRLSSPVSGPEPTRGSGQHPLGHLVVERSVAHRATLVAESVKAELRDIAQVTYQNQRGHVRDTRVGVQITSGPNHT</sequence>
<dbReference type="Proteomes" id="UP001352223">
    <property type="component" value="Unassembled WGS sequence"/>
</dbReference>
<protein>
    <submittedName>
        <fullName evidence="2">Uncharacterized protein</fullName>
    </submittedName>
</protein>
<feature type="compositionally biased region" description="Basic residues" evidence="1">
    <location>
        <begin position="10"/>
        <end position="30"/>
    </location>
</feature>
<evidence type="ECO:0000313" key="2">
    <source>
        <dbReference type="EMBL" id="MEB3960811.1"/>
    </source>
</evidence>
<proteinExistence type="predicted"/>
<evidence type="ECO:0000256" key="1">
    <source>
        <dbReference type="SAM" id="MobiDB-lite"/>
    </source>
</evidence>
<keyword evidence="3" id="KW-1185">Reference proteome</keyword>
<name>A0ABU6C9S4_9ACTN</name>
<gene>
    <name evidence="2" type="ORF">OKJ48_11235</name>
</gene>
<feature type="region of interest" description="Disordered" evidence="1">
    <location>
        <begin position="287"/>
        <end position="309"/>
    </location>
</feature>
<evidence type="ECO:0000313" key="3">
    <source>
        <dbReference type="Proteomes" id="UP001352223"/>
    </source>
</evidence>
<organism evidence="2 3">
    <name type="scientific">Streptomyces kunmingensis</name>
    <dbReference type="NCBI Taxonomy" id="68225"/>
    <lineage>
        <taxon>Bacteria</taxon>
        <taxon>Bacillati</taxon>
        <taxon>Actinomycetota</taxon>
        <taxon>Actinomycetes</taxon>
        <taxon>Kitasatosporales</taxon>
        <taxon>Streptomycetaceae</taxon>
        <taxon>Streptomyces</taxon>
    </lineage>
</organism>
<comment type="caution">
    <text evidence="2">The sequence shown here is derived from an EMBL/GenBank/DDBJ whole genome shotgun (WGS) entry which is preliminary data.</text>
</comment>
<feature type="compositionally biased region" description="Low complexity" evidence="1">
    <location>
        <begin position="81"/>
        <end position="98"/>
    </location>
</feature>
<reference evidence="2 3" key="1">
    <citation type="submission" date="2022-10" db="EMBL/GenBank/DDBJ databases">
        <authorList>
            <person name="Xie J."/>
            <person name="Shen N."/>
        </authorList>
    </citation>
    <scope>NUCLEOTIDE SEQUENCE [LARGE SCALE GENOMIC DNA]</scope>
    <source>
        <strain evidence="2 3">DSM 41681</strain>
    </source>
</reference>
<dbReference type="EMBL" id="JAOZYB010000066">
    <property type="protein sequence ID" value="MEB3960811.1"/>
    <property type="molecule type" value="Genomic_DNA"/>
</dbReference>
<dbReference type="RefSeq" id="WP_324767969.1">
    <property type="nucleotide sequence ID" value="NZ_BAAATS010000068.1"/>
</dbReference>